<accession>A0A1M5AZY8</accession>
<name>A0A1M5AZY8_STRHI</name>
<dbReference type="AlphaFoldDB" id="A0A1M5AZY8"/>
<organism evidence="3 4">
    <name type="scientific">Streptoalloteichus hindustanus</name>
    <dbReference type="NCBI Taxonomy" id="2017"/>
    <lineage>
        <taxon>Bacteria</taxon>
        <taxon>Bacillati</taxon>
        <taxon>Actinomycetota</taxon>
        <taxon>Actinomycetes</taxon>
        <taxon>Pseudonocardiales</taxon>
        <taxon>Pseudonocardiaceae</taxon>
        <taxon>Streptoalloteichus</taxon>
    </lineage>
</organism>
<proteinExistence type="predicted"/>
<dbReference type="Proteomes" id="UP000184501">
    <property type="component" value="Unassembled WGS sequence"/>
</dbReference>
<reference evidence="3 4" key="1">
    <citation type="submission" date="2016-11" db="EMBL/GenBank/DDBJ databases">
        <authorList>
            <person name="Jaros S."/>
            <person name="Januszkiewicz K."/>
            <person name="Wedrychowicz H."/>
        </authorList>
    </citation>
    <scope>NUCLEOTIDE SEQUENCE [LARGE SCALE GENOMIC DNA]</scope>
    <source>
        <strain evidence="3 4">DSM 44523</strain>
    </source>
</reference>
<keyword evidence="4" id="KW-1185">Reference proteome</keyword>
<feature type="region of interest" description="Disordered" evidence="1">
    <location>
        <begin position="1"/>
        <end position="56"/>
    </location>
</feature>
<evidence type="ECO:0000313" key="4">
    <source>
        <dbReference type="Proteomes" id="UP000184501"/>
    </source>
</evidence>
<dbReference type="OrthoDB" id="3692129at2"/>
<evidence type="ECO:0000256" key="2">
    <source>
        <dbReference type="SAM" id="Phobius"/>
    </source>
</evidence>
<keyword evidence="2" id="KW-0472">Membrane</keyword>
<feature type="transmembrane region" description="Helical" evidence="2">
    <location>
        <begin position="61"/>
        <end position="82"/>
    </location>
</feature>
<protein>
    <submittedName>
        <fullName evidence="3">Uncharacterized protein</fullName>
    </submittedName>
</protein>
<dbReference type="RefSeq" id="WP_083959564.1">
    <property type="nucleotide sequence ID" value="NZ_FQVN01000003.1"/>
</dbReference>
<keyword evidence="2" id="KW-0812">Transmembrane</keyword>
<evidence type="ECO:0000256" key="1">
    <source>
        <dbReference type="SAM" id="MobiDB-lite"/>
    </source>
</evidence>
<keyword evidence="2" id="KW-1133">Transmembrane helix</keyword>
<evidence type="ECO:0000313" key="3">
    <source>
        <dbReference type="EMBL" id="SHF35808.1"/>
    </source>
</evidence>
<feature type="compositionally biased region" description="Pro residues" evidence="1">
    <location>
        <begin position="43"/>
        <end position="54"/>
    </location>
</feature>
<gene>
    <name evidence="3" type="ORF">SAMN05444320_103336</name>
</gene>
<sequence>MSDHENPAEQTQRLPKFPPRPTDTAQMPVLLIREHAVADEPEPAAPPPPPPPPGAGRGLRIALALVGLVAVAVLSGTAWMLLTGGNETRGKAVPASTTPQGGYGDYEFVQQAEQRDINCAAHAYTKVKEFFSERPCELLVQLLLTTRSKEGADVVVALSVVRMPDAAGAAELKRLTDTDNTGNVNDLLREGRRVPNGPAKLTDAGYAAALDGRAVVIAEADFFAEDRKDQDLLKRIAQDALRIGHQHAN</sequence>
<dbReference type="EMBL" id="FQVN01000003">
    <property type="protein sequence ID" value="SHF35808.1"/>
    <property type="molecule type" value="Genomic_DNA"/>
</dbReference>